<dbReference type="EMBL" id="RDQH01000341">
    <property type="protein sequence ID" value="RXH72447.1"/>
    <property type="molecule type" value="Genomic_DNA"/>
</dbReference>
<evidence type="ECO:0000256" key="1">
    <source>
        <dbReference type="SAM" id="Phobius"/>
    </source>
</evidence>
<gene>
    <name evidence="2" type="ORF">DVH24_012131</name>
</gene>
<dbReference type="AlphaFoldDB" id="A0A498HSJ3"/>
<name>A0A498HSJ3_MALDO</name>
<sequence>MLGDNNQELHNYYKKSLNKWKANLKQKYFHTPRTTISVLNAIFIIIRTFIQIVCAIISEVIAKHQC</sequence>
<keyword evidence="3" id="KW-1185">Reference proteome</keyword>
<keyword evidence="1" id="KW-0812">Transmembrane</keyword>
<dbReference type="InterPro" id="IPR004158">
    <property type="entry name" value="DUF247_pln"/>
</dbReference>
<comment type="caution">
    <text evidence="2">The sequence shown here is derived from an EMBL/GenBank/DDBJ whole genome shotgun (WGS) entry which is preliminary data.</text>
</comment>
<organism evidence="2 3">
    <name type="scientific">Malus domestica</name>
    <name type="common">Apple</name>
    <name type="synonym">Pyrus malus</name>
    <dbReference type="NCBI Taxonomy" id="3750"/>
    <lineage>
        <taxon>Eukaryota</taxon>
        <taxon>Viridiplantae</taxon>
        <taxon>Streptophyta</taxon>
        <taxon>Embryophyta</taxon>
        <taxon>Tracheophyta</taxon>
        <taxon>Spermatophyta</taxon>
        <taxon>Magnoliopsida</taxon>
        <taxon>eudicotyledons</taxon>
        <taxon>Gunneridae</taxon>
        <taxon>Pentapetalae</taxon>
        <taxon>rosids</taxon>
        <taxon>fabids</taxon>
        <taxon>Rosales</taxon>
        <taxon>Rosaceae</taxon>
        <taxon>Amygdaloideae</taxon>
        <taxon>Maleae</taxon>
        <taxon>Malus</taxon>
    </lineage>
</organism>
<evidence type="ECO:0000313" key="2">
    <source>
        <dbReference type="EMBL" id="RXH72447.1"/>
    </source>
</evidence>
<evidence type="ECO:0000313" key="3">
    <source>
        <dbReference type="Proteomes" id="UP000290289"/>
    </source>
</evidence>
<accession>A0A498HSJ3</accession>
<keyword evidence="1" id="KW-0472">Membrane</keyword>
<protein>
    <submittedName>
        <fullName evidence="2">Uncharacterized protein</fullName>
    </submittedName>
</protein>
<keyword evidence="1" id="KW-1133">Transmembrane helix</keyword>
<dbReference type="Pfam" id="PF03140">
    <property type="entry name" value="DUF247"/>
    <property type="match status" value="1"/>
</dbReference>
<feature type="transmembrane region" description="Helical" evidence="1">
    <location>
        <begin position="38"/>
        <end position="62"/>
    </location>
</feature>
<proteinExistence type="predicted"/>
<reference evidence="2 3" key="1">
    <citation type="submission" date="2018-10" db="EMBL/GenBank/DDBJ databases">
        <title>A high-quality apple genome assembly.</title>
        <authorList>
            <person name="Hu J."/>
        </authorList>
    </citation>
    <scope>NUCLEOTIDE SEQUENCE [LARGE SCALE GENOMIC DNA]</scope>
    <source>
        <strain evidence="3">cv. HFTH1</strain>
        <tissue evidence="2">Young leaf</tissue>
    </source>
</reference>
<dbReference type="Proteomes" id="UP000290289">
    <property type="component" value="Chromosome 15"/>
</dbReference>